<dbReference type="Proteomes" id="UP000825729">
    <property type="component" value="Unassembled WGS sequence"/>
</dbReference>
<keyword evidence="3" id="KW-1185">Reference proteome</keyword>
<evidence type="ECO:0000259" key="1">
    <source>
        <dbReference type="Pfam" id="PF14767"/>
    </source>
</evidence>
<evidence type="ECO:0000313" key="2">
    <source>
        <dbReference type="EMBL" id="KAG9453568.1"/>
    </source>
</evidence>
<reference evidence="2 3" key="1">
    <citation type="submission" date="2021-07" db="EMBL/GenBank/DDBJ databases">
        <title>The Aristolochia fimbriata genome: insights into angiosperm evolution, floral development and chemical biosynthesis.</title>
        <authorList>
            <person name="Jiao Y."/>
        </authorList>
    </citation>
    <scope>NUCLEOTIDE SEQUENCE [LARGE SCALE GENOMIC DNA]</scope>
    <source>
        <strain evidence="2">IBCAS-2021</strain>
        <tissue evidence="2">Leaf</tissue>
    </source>
</reference>
<gene>
    <name evidence="2" type="ORF">H6P81_006472</name>
</gene>
<dbReference type="InterPro" id="IPR028155">
    <property type="entry name" value="RPA_interact_central"/>
</dbReference>
<dbReference type="EMBL" id="JAINDJ010000003">
    <property type="protein sequence ID" value="KAG9453568.1"/>
    <property type="molecule type" value="Genomic_DNA"/>
</dbReference>
<comment type="caution">
    <text evidence="2">The sequence shown here is derived from an EMBL/GenBank/DDBJ whole genome shotgun (WGS) entry which is preliminary data.</text>
</comment>
<evidence type="ECO:0000313" key="3">
    <source>
        <dbReference type="Proteomes" id="UP000825729"/>
    </source>
</evidence>
<dbReference type="Pfam" id="PF14767">
    <property type="entry name" value="RPA_interact_M"/>
    <property type="match status" value="1"/>
</dbReference>
<proteinExistence type="predicted"/>
<name>A0AAV7EXU6_ARIFI</name>
<sequence>MEKIKWSSSNDPLAFSTNNVDDTLWEYDGPNQAHGLTESKFGIFCEELLIEMDKVFHEELRAEAIQQELEVLEGVYEEEDRCLAQAVYEQMKLNNEKEGLIVVPHLQAWRTEAK</sequence>
<accession>A0AAV7EXU6</accession>
<protein>
    <recommendedName>
        <fullName evidence="1">RPA-interacting protein central domain-containing protein</fullName>
    </recommendedName>
</protein>
<dbReference type="AlphaFoldDB" id="A0AAV7EXU6"/>
<feature type="domain" description="RPA-interacting protein central" evidence="1">
    <location>
        <begin position="2"/>
        <end position="87"/>
    </location>
</feature>
<organism evidence="2 3">
    <name type="scientific">Aristolochia fimbriata</name>
    <name type="common">White veined hardy Dutchman's pipe vine</name>
    <dbReference type="NCBI Taxonomy" id="158543"/>
    <lineage>
        <taxon>Eukaryota</taxon>
        <taxon>Viridiplantae</taxon>
        <taxon>Streptophyta</taxon>
        <taxon>Embryophyta</taxon>
        <taxon>Tracheophyta</taxon>
        <taxon>Spermatophyta</taxon>
        <taxon>Magnoliopsida</taxon>
        <taxon>Magnoliidae</taxon>
        <taxon>Piperales</taxon>
        <taxon>Aristolochiaceae</taxon>
        <taxon>Aristolochia</taxon>
    </lineage>
</organism>